<dbReference type="Proteomes" id="UP000824120">
    <property type="component" value="Chromosome 8"/>
</dbReference>
<protein>
    <submittedName>
        <fullName evidence="1">Uncharacterized protein</fullName>
    </submittedName>
</protein>
<dbReference type="EMBL" id="JACXVP010000008">
    <property type="protein sequence ID" value="KAG5590304.1"/>
    <property type="molecule type" value="Genomic_DNA"/>
</dbReference>
<comment type="caution">
    <text evidence="1">The sequence shown here is derived from an EMBL/GenBank/DDBJ whole genome shotgun (WGS) entry which is preliminary data.</text>
</comment>
<organism evidence="1 2">
    <name type="scientific">Solanum commersonii</name>
    <name type="common">Commerson's wild potato</name>
    <name type="synonym">Commerson's nightshade</name>
    <dbReference type="NCBI Taxonomy" id="4109"/>
    <lineage>
        <taxon>Eukaryota</taxon>
        <taxon>Viridiplantae</taxon>
        <taxon>Streptophyta</taxon>
        <taxon>Embryophyta</taxon>
        <taxon>Tracheophyta</taxon>
        <taxon>Spermatophyta</taxon>
        <taxon>Magnoliopsida</taxon>
        <taxon>eudicotyledons</taxon>
        <taxon>Gunneridae</taxon>
        <taxon>Pentapetalae</taxon>
        <taxon>asterids</taxon>
        <taxon>lamiids</taxon>
        <taxon>Solanales</taxon>
        <taxon>Solanaceae</taxon>
        <taxon>Solanoideae</taxon>
        <taxon>Solaneae</taxon>
        <taxon>Solanum</taxon>
    </lineage>
</organism>
<accession>A0A9J5XT15</accession>
<dbReference type="AlphaFoldDB" id="A0A9J5XT15"/>
<gene>
    <name evidence="1" type="ORF">H5410_040818</name>
</gene>
<sequence>MQGHNDVQEKHVIGRIYALSSIDVESLQAQLVSTRADIDKLADKPVEVPSTLVTVNPRFEIGGIAC</sequence>
<proteinExistence type="predicted"/>
<reference evidence="1 2" key="1">
    <citation type="submission" date="2020-09" db="EMBL/GenBank/DDBJ databases">
        <title>De no assembly of potato wild relative species, Solanum commersonii.</title>
        <authorList>
            <person name="Cho K."/>
        </authorList>
    </citation>
    <scope>NUCLEOTIDE SEQUENCE [LARGE SCALE GENOMIC DNA]</scope>
    <source>
        <strain evidence="1">LZ3.2</strain>
        <tissue evidence="1">Leaf</tissue>
    </source>
</reference>
<keyword evidence="2" id="KW-1185">Reference proteome</keyword>
<name>A0A9J5XT15_SOLCO</name>
<evidence type="ECO:0000313" key="2">
    <source>
        <dbReference type="Proteomes" id="UP000824120"/>
    </source>
</evidence>
<evidence type="ECO:0000313" key="1">
    <source>
        <dbReference type="EMBL" id="KAG5590304.1"/>
    </source>
</evidence>